<organism evidence="2 3">
    <name type="scientific">Candidatus Methanodesulfokora washburnensis</name>
    <dbReference type="NCBI Taxonomy" id="2478471"/>
    <lineage>
        <taxon>Archaea</taxon>
        <taxon>Thermoproteota</taxon>
        <taxon>Candidatus Korarchaeia</taxon>
        <taxon>Candidatus Korarchaeia incertae sedis</taxon>
        <taxon>Candidatus Methanodesulfokora</taxon>
    </lineage>
</organism>
<dbReference type="SUPFAM" id="SSF55729">
    <property type="entry name" value="Acyl-CoA N-acyltransferases (Nat)"/>
    <property type="match status" value="1"/>
</dbReference>
<evidence type="ECO:0000313" key="3">
    <source>
        <dbReference type="Proteomes" id="UP000277582"/>
    </source>
</evidence>
<dbReference type="Proteomes" id="UP000277582">
    <property type="component" value="Unassembled WGS sequence"/>
</dbReference>
<dbReference type="Gene3D" id="3.40.630.30">
    <property type="match status" value="1"/>
</dbReference>
<feature type="domain" description="N-acetyltransferase" evidence="1">
    <location>
        <begin position="10"/>
        <end position="171"/>
    </location>
</feature>
<evidence type="ECO:0000313" key="2">
    <source>
        <dbReference type="EMBL" id="RSN73036.1"/>
    </source>
</evidence>
<dbReference type="Pfam" id="PF00583">
    <property type="entry name" value="Acetyltransf_1"/>
    <property type="match status" value="1"/>
</dbReference>
<dbReference type="CDD" id="cd02972">
    <property type="entry name" value="DsbA_family"/>
    <property type="match status" value="1"/>
</dbReference>
<dbReference type="PROSITE" id="PS51186">
    <property type="entry name" value="GNAT"/>
    <property type="match status" value="1"/>
</dbReference>
<keyword evidence="2" id="KW-0808">Transferase</keyword>
<proteinExistence type="predicted"/>
<comment type="caution">
    <text evidence="2">The sequence shown here is derived from an EMBL/GenBank/DDBJ whole genome shotgun (WGS) entry which is preliminary data.</text>
</comment>
<dbReference type="InterPro" id="IPR016181">
    <property type="entry name" value="Acyl_CoA_acyltransferase"/>
</dbReference>
<dbReference type="GO" id="GO:0016747">
    <property type="term" value="F:acyltransferase activity, transferring groups other than amino-acyl groups"/>
    <property type="evidence" value="ECO:0007669"/>
    <property type="project" value="InterPro"/>
</dbReference>
<sequence length="273" mass="31275">MSERKYYVSITVVEASENNLDDLCMLCMPPDRKNDPVFMKGVELKKIWARDMLKRWGSVAKIAYVGESPAGLIQYTPVPDEMVVRIICIFVPYKEHWRRGVGKKLLTSLIEDMRSPKSWFGGKPPLALVTKPFPGEMPGQYPARNFFIDMGFKQVEEDPSLLYYPLKHGFVYTPVKQSRPSYMPQKDDKGKVVIIYGSSFCPWSYLFLKKSGQEIEKAVHNVRIRWINSLEEPAEAEKRGISEGVIVNGRLISSFILDDREAFIKEVLAALEK</sequence>
<protein>
    <submittedName>
        <fullName evidence="2">GNAT family N-acetyltransferase</fullName>
    </submittedName>
</protein>
<dbReference type="AlphaFoldDB" id="A0A429GGZ9"/>
<accession>A0A429GGZ9</accession>
<evidence type="ECO:0000259" key="1">
    <source>
        <dbReference type="PROSITE" id="PS51186"/>
    </source>
</evidence>
<name>A0A429GGZ9_9CREN</name>
<gene>
    <name evidence="2" type="ORF">D6D85_11710</name>
</gene>
<reference evidence="2 3" key="1">
    <citation type="submission" date="2018-10" db="EMBL/GenBank/DDBJ databases">
        <title>Co-occurring genomic capacity for anaerobic methane metabolism and dissimilatory sulfite reduction discovered in the Korarchaeota.</title>
        <authorList>
            <person name="Mckay L.J."/>
            <person name="Dlakic M."/>
            <person name="Fields M.W."/>
            <person name="Delmont T.O."/>
            <person name="Eren A.M."/>
            <person name="Jay Z.J."/>
            <person name="Klingelsmith K.B."/>
            <person name="Rusch D.B."/>
            <person name="Inskeep W.P."/>
        </authorList>
    </citation>
    <scope>NUCLEOTIDE SEQUENCE [LARGE SCALE GENOMIC DNA]</scope>
    <source>
        <strain evidence="2 3">MDKW</strain>
    </source>
</reference>
<dbReference type="CDD" id="cd04301">
    <property type="entry name" value="NAT_SF"/>
    <property type="match status" value="1"/>
</dbReference>
<dbReference type="InterPro" id="IPR000182">
    <property type="entry name" value="GNAT_dom"/>
</dbReference>
<keyword evidence="3" id="KW-1185">Reference proteome</keyword>
<dbReference type="EMBL" id="RCOS01000130">
    <property type="protein sequence ID" value="RSN73036.1"/>
    <property type="molecule type" value="Genomic_DNA"/>
</dbReference>